<keyword evidence="3" id="KW-0175">Coiled coil</keyword>
<organism evidence="6 7">
    <name type="scientific">Lactobacillus amylovorus</name>
    <dbReference type="NCBI Taxonomy" id="1604"/>
    <lineage>
        <taxon>Bacteria</taxon>
        <taxon>Bacillati</taxon>
        <taxon>Bacillota</taxon>
        <taxon>Bacilli</taxon>
        <taxon>Lactobacillales</taxon>
        <taxon>Lactobacillaceae</taxon>
        <taxon>Lactobacillus</taxon>
    </lineage>
</organism>
<dbReference type="PANTHER" id="PTHR43695">
    <property type="entry name" value="PUTATIVE (AFU_ORTHOLOGUE AFUA_2G17250)-RELATED"/>
    <property type="match status" value="1"/>
</dbReference>
<dbReference type="Gene3D" id="3.40.50.1110">
    <property type="entry name" value="SGNH hydrolase"/>
    <property type="match status" value="1"/>
</dbReference>
<dbReference type="HOGENOM" id="CLU_287118_0_0_9"/>
<evidence type="ECO:0000256" key="1">
    <source>
        <dbReference type="ARBA" id="ARBA00008668"/>
    </source>
</evidence>
<feature type="coiled-coil region" evidence="3">
    <location>
        <begin position="164"/>
        <end position="206"/>
    </location>
</feature>
<dbReference type="PANTHER" id="PTHR43695:SF1">
    <property type="entry name" value="RHAMNOGALACTURONAN ACETYLESTERASE"/>
    <property type="match status" value="1"/>
</dbReference>
<protein>
    <submittedName>
        <fullName evidence="6">Prophage protein</fullName>
    </submittedName>
</protein>
<dbReference type="STRING" id="1604.LAC30SC_06475"/>
<dbReference type="Proteomes" id="UP000007491">
    <property type="component" value="Chromosome"/>
</dbReference>
<accession>F0TFC5</accession>
<dbReference type="InterPro" id="IPR013830">
    <property type="entry name" value="SGNH_hydro"/>
</dbReference>
<evidence type="ECO:0000256" key="2">
    <source>
        <dbReference type="ARBA" id="ARBA00022801"/>
    </source>
</evidence>
<dbReference type="EMBL" id="CP002559">
    <property type="protein sequence ID" value="ADZ07419.1"/>
    <property type="molecule type" value="Genomic_DNA"/>
</dbReference>
<comment type="similarity">
    <text evidence="1">Belongs to the 'GDSL' lipolytic enzyme family.</text>
</comment>
<dbReference type="OrthoDB" id="2296408at2"/>
<gene>
    <name evidence="6" type="ordered locus">LAC30SC_06475</name>
</gene>
<feature type="region of interest" description="Disordered" evidence="4">
    <location>
        <begin position="1045"/>
        <end position="1074"/>
    </location>
</feature>
<feature type="compositionally biased region" description="Low complexity" evidence="4">
    <location>
        <begin position="1051"/>
        <end position="1074"/>
    </location>
</feature>
<dbReference type="GO" id="GO:0016787">
    <property type="term" value="F:hydrolase activity"/>
    <property type="evidence" value="ECO:0007669"/>
    <property type="project" value="UniProtKB-KW"/>
</dbReference>
<evidence type="ECO:0000259" key="5">
    <source>
        <dbReference type="Pfam" id="PF13472"/>
    </source>
</evidence>
<dbReference type="KEGG" id="lai:LAC30SC_06475"/>
<keyword evidence="2" id="KW-0378">Hydrolase</keyword>
<sequence>MVDDQIKVTHDNNGRFYRIKMDLAKEGSEIWDLTPYFKGRVGDNRFGLQVVWTYQGRLLDTTGMKPYIEGNVGNYSFDDKKDLQLAPDAATVCYTGNPSDCQAGGQATYYFPEQMFPRDGIFKGYIGLLDDRDDSSQPHISGVTVWFRVLPGIAQMGHACDVYISDLDKALQNFKVKLDQHDKDYQTQLQQVIDDARNAYENETKNSHDAALAANAELSKLREDITKASHSIGDVQNQIDADNIVTTNDFKTVTDETKNLINDRLKNISLAPQAFASLDDLKQKYPSGADGLFRVGNEGYIWENNAWTSTGEIASTMISDADFNQRLGSFMFFDNGKDTSATVTDQEVDSTTKKHAVKLTITAGTLIYLANGGFFKSPSPTNLEVTGTYLLQDVFSKGMLTLYFDNASKLYFAYAPERRNDLKLFSVYCGKLYGGLNIKNVYVNGIADGGWGHLNRQGYAMYLPLWNNQPIRVTFNTVLTDGKYQNTYQVVVPDNVSYAMLDGKKGTLKPATLNITTETYNMPCLFTDAKGNPYLDYQGHSSDDVLLAALFNKFAYGVNVQNIVVNGIDNGGFGNNSKPGYAMYLPLWNNQPIRVTFNTVLTDGKYQNTYQVVVPDNVSYAMLDGKKGTLKPATLNITTETYDMPCLFTDAKGNPYLDYQGHSSDDVLLAALFNKFAYGVNVQNIVVNGITNGGFGDFEHSYDLNDWRIKAENKESANIAWLGDSTFQGYKTSSPDHIAGNYLNKLLLNDYIGVTSYVCAIGGYTTQNMYDHFDDLLKLNNAKDIGLVLIGGGLNDSGNITDEAKYLDLIIKKVRMIGATPVIVTTQATALLNTNHDQGDDWTGKLNSDFAKTNQIRREYAKIHNIDLIDLEKYQNDYVEYGPAKLNEMFDDYLHGHDDMHKFGAEFIFSELAADYVDIIKKPKVISVTTMKAKSDLMAHKTNFELTDSSLNRKGFKASMKRTDVTSDQIVIDYQFFIPASEEQYYLNGYNLGDPVNVSLNGDITQLTGTQKVATLEPGYYHVIVKPTTANINFAGLRIETDNLTESTVQPASGTTPATSQPTTPQAQPNQGNS</sequence>
<feature type="domain" description="SGNH hydrolase-type esterase" evidence="5">
    <location>
        <begin position="722"/>
        <end position="901"/>
    </location>
</feature>
<evidence type="ECO:0000256" key="3">
    <source>
        <dbReference type="SAM" id="Coils"/>
    </source>
</evidence>
<reference evidence="6 7" key="1">
    <citation type="journal article" date="2011" name="J. Bacteriol.">
        <title>Complete genome sequencing of Lactobacillus acidophilus 30SC, isolated from swine intestine.</title>
        <authorList>
            <person name="Oh S."/>
            <person name="Roh H."/>
            <person name="Ko H.J."/>
            <person name="Kim S."/>
            <person name="Kim K.H."/>
            <person name="Lee S.E."/>
            <person name="Chang I.S."/>
            <person name="Kim S."/>
            <person name="Choi I.G."/>
        </authorList>
    </citation>
    <scope>NUCLEOTIDE SEQUENCE [LARGE SCALE GENOMIC DNA]</scope>
    <source>
        <strain evidence="6 7">30SC</strain>
    </source>
</reference>
<evidence type="ECO:0000313" key="6">
    <source>
        <dbReference type="EMBL" id="ADZ07419.1"/>
    </source>
</evidence>
<dbReference type="AlphaFoldDB" id="F0TFC5"/>
<dbReference type="SUPFAM" id="SSF52266">
    <property type="entry name" value="SGNH hydrolase"/>
    <property type="match status" value="1"/>
</dbReference>
<dbReference type="InterPro" id="IPR037459">
    <property type="entry name" value="RhgT-like"/>
</dbReference>
<name>F0TFC5_LACAM</name>
<dbReference type="CDD" id="cd00229">
    <property type="entry name" value="SGNH_hydrolase"/>
    <property type="match status" value="1"/>
</dbReference>
<evidence type="ECO:0000256" key="4">
    <source>
        <dbReference type="SAM" id="MobiDB-lite"/>
    </source>
</evidence>
<reference key="2">
    <citation type="submission" date="2011-02" db="EMBL/GenBank/DDBJ databases">
        <authorList>
            <person name="Roh H."/>
            <person name="Ko H.-J."/>
            <person name="Kim S.-H."/>
            <person name="Choi I.-G."/>
            <person name="Oh S."/>
        </authorList>
    </citation>
    <scope>NUCLEOTIDE SEQUENCE</scope>
    <source>
        <strain>30SC</strain>
    </source>
</reference>
<dbReference type="InterPro" id="IPR036514">
    <property type="entry name" value="SGNH_hydro_sf"/>
</dbReference>
<evidence type="ECO:0000313" key="7">
    <source>
        <dbReference type="Proteomes" id="UP000007491"/>
    </source>
</evidence>
<dbReference type="RefSeq" id="WP_013642043.1">
    <property type="nucleotide sequence ID" value="NC_015214.1"/>
</dbReference>
<dbReference type="Pfam" id="PF13472">
    <property type="entry name" value="Lipase_GDSL_2"/>
    <property type="match status" value="1"/>
</dbReference>
<proteinExistence type="inferred from homology"/>